<evidence type="ECO:0000313" key="2">
    <source>
        <dbReference type="Proteomes" id="UP000272942"/>
    </source>
</evidence>
<proteinExistence type="predicted"/>
<dbReference type="Proteomes" id="UP000272942">
    <property type="component" value="Unassembled WGS sequence"/>
</dbReference>
<reference evidence="1 2" key="2">
    <citation type="submission" date="2018-11" db="EMBL/GenBank/DDBJ databases">
        <authorList>
            <consortium name="Pathogen Informatics"/>
        </authorList>
    </citation>
    <scope>NUCLEOTIDE SEQUENCE [LARGE SCALE GENOMIC DNA]</scope>
    <source>
        <strain evidence="1 2">Egypt</strain>
    </source>
</reference>
<reference evidence="3" key="1">
    <citation type="submission" date="2016-06" db="UniProtKB">
        <authorList>
            <consortium name="WormBaseParasite"/>
        </authorList>
    </citation>
    <scope>IDENTIFICATION</scope>
</reference>
<protein>
    <submittedName>
        <fullName evidence="3">Ovule protein</fullName>
    </submittedName>
</protein>
<sequence length="72" mass="8135">MCACARLQCASTMTSKMDDIRPQGDWIDGEICTEATKQKQGRLKLAKKAHNQPPKIHVTEQIWVVLTVLQLK</sequence>
<keyword evidence="2" id="KW-1185">Reference proteome</keyword>
<accession>A0A182ZZP1</accession>
<dbReference type="EMBL" id="UZAN01000543">
    <property type="protein sequence ID" value="VDP19780.1"/>
    <property type="molecule type" value="Genomic_DNA"/>
</dbReference>
<evidence type="ECO:0000313" key="3">
    <source>
        <dbReference type="WBParaSite" id="ECPE_0000017501-mRNA-1"/>
    </source>
</evidence>
<evidence type="ECO:0000313" key="1">
    <source>
        <dbReference type="EMBL" id="VDP19780.1"/>
    </source>
</evidence>
<gene>
    <name evidence="1" type="ORF">ECPE_LOCUS176</name>
</gene>
<dbReference type="AlphaFoldDB" id="A0A182ZZP1"/>
<name>A0A182ZZP1_9TREM</name>
<organism evidence="3">
    <name type="scientific">Echinostoma caproni</name>
    <dbReference type="NCBI Taxonomy" id="27848"/>
    <lineage>
        <taxon>Eukaryota</taxon>
        <taxon>Metazoa</taxon>
        <taxon>Spiralia</taxon>
        <taxon>Lophotrochozoa</taxon>
        <taxon>Platyhelminthes</taxon>
        <taxon>Trematoda</taxon>
        <taxon>Digenea</taxon>
        <taxon>Plagiorchiida</taxon>
        <taxon>Echinostomata</taxon>
        <taxon>Echinostomatoidea</taxon>
        <taxon>Echinostomatidae</taxon>
        <taxon>Echinostoma</taxon>
    </lineage>
</organism>
<dbReference type="WBParaSite" id="ECPE_0000017501-mRNA-1">
    <property type="protein sequence ID" value="ECPE_0000017501-mRNA-1"/>
    <property type="gene ID" value="ECPE_0000017501"/>
</dbReference>